<dbReference type="EMBL" id="JACBYR010000001">
    <property type="protein sequence ID" value="NYE81328.1"/>
    <property type="molecule type" value="Genomic_DNA"/>
</dbReference>
<keyword evidence="6" id="KW-0479">Metal-binding</keyword>
<dbReference type="PANTHER" id="PTHR31528:SF1">
    <property type="entry name" value="4-AMINO-5-HYDROXYMETHYL-2-METHYLPYRIMIDINE PHOSPHATE SYNTHASE THI11-RELATED"/>
    <property type="match status" value="1"/>
</dbReference>
<feature type="domain" description="SsuA/THI5-like" evidence="13">
    <location>
        <begin position="60"/>
        <end position="269"/>
    </location>
</feature>
<evidence type="ECO:0000256" key="2">
    <source>
        <dbReference type="ARBA" id="ARBA00004948"/>
    </source>
</evidence>
<evidence type="ECO:0000256" key="8">
    <source>
        <dbReference type="ARBA" id="ARBA00022977"/>
    </source>
</evidence>
<accession>A0A7Y9LLQ3</accession>
<dbReference type="GO" id="GO:0016740">
    <property type="term" value="F:transferase activity"/>
    <property type="evidence" value="ECO:0007669"/>
    <property type="project" value="UniProtKB-KW"/>
</dbReference>
<keyword evidence="8" id="KW-0784">Thiamine biosynthesis</keyword>
<evidence type="ECO:0000256" key="10">
    <source>
        <dbReference type="ARBA" id="ARBA00033171"/>
    </source>
</evidence>
<dbReference type="RefSeq" id="WP_179583265.1">
    <property type="nucleotide sequence ID" value="NZ_JACBYR010000001.1"/>
</dbReference>
<dbReference type="InterPro" id="IPR027939">
    <property type="entry name" value="NMT1/THI5"/>
</dbReference>
<dbReference type="PANTHER" id="PTHR31528">
    <property type="entry name" value="4-AMINO-5-HYDROXYMETHYL-2-METHYLPYRIMIDINE PHOSPHATE SYNTHASE THI11-RELATED"/>
    <property type="match status" value="1"/>
</dbReference>
<organism evidence="14 15">
    <name type="scientific">Pigmentiphaga litoralis</name>
    <dbReference type="NCBI Taxonomy" id="516702"/>
    <lineage>
        <taxon>Bacteria</taxon>
        <taxon>Pseudomonadati</taxon>
        <taxon>Pseudomonadota</taxon>
        <taxon>Betaproteobacteria</taxon>
        <taxon>Burkholderiales</taxon>
        <taxon>Alcaligenaceae</taxon>
        <taxon>Pigmentiphaga</taxon>
    </lineage>
</organism>
<evidence type="ECO:0000256" key="12">
    <source>
        <dbReference type="SAM" id="SignalP"/>
    </source>
</evidence>
<keyword evidence="15" id="KW-1185">Reference proteome</keyword>
<dbReference type="GO" id="GO:0046872">
    <property type="term" value="F:metal ion binding"/>
    <property type="evidence" value="ECO:0007669"/>
    <property type="project" value="UniProtKB-KW"/>
</dbReference>
<dbReference type="AlphaFoldDB" id="A0A7Y9LLQ3"/>
<keyword evidence="7" id="KW-0663">Pyridoxal phosphate</keyword>
<comment type="catalytic activity">
    <reaction evidence="11">
        <text>N(6)-(pyridoxal phosphate)-L-lysyl-[4-amino-5-hydroxymethyl-2-methylpyrimidine phosphate synthase] + L-histidyl-[4-amino-5-hydroxymethyl-2-methylpyrimidine phosphate synthase] + 2 Fe(3+) + 4 H2O = L-lysyl-[4-amino-5-hydroxymethyl-2-methylpyrimidine phosphate synthase] + (2S)-2-amino-5-hydroxy-4-oxopentanoyl-[4-amino-5-hydroxymethyl-2-methylpyrimidine phosphate synthase] + 4-amino-2-methyl-5-(phosphooxymethyl)pyrimidine + 3-oxopropanoate + 2 Fe(2+) + 2 H(+)</text>
        <dbReference type="Rhea" id="RHEA:65756"/>
        <dbReference type="Rhea" id="RHEA-COMP:16892"/>
        <dbReference type="Rhea" id="RHEA-COMP:16893"/>
        <dbReference type="Rhea" id="RHEA-COMP:16894"/>
        <dbReference type="Rhea" id="RHEA-COMP:16895"/>
        <dbReference type="ChEBI" id="CHEBI:15377"/>
        <dbReference type="ChEBI" id="CHEBI:15378"/>
        <dbReference type="ChEBI" id="CHEBI:29033"/>
        <dbReference type="ChEBI" id="CHEBI:29034"/>
        <dbReference type="ChEBI" id="CHEBI:29969"/>
        <dbReference type="ChEBI" id="CHEBI:29979"/>
        <dbReference type="ChEBI" id="CHEBI:33190"/>
        <dbReference type="ChEBI" id="CHEBI:58354"/>
        <dbReference type="ChEBI" id="CHEBI:143915"/>
        <dbReference type="ChEBI" id="CHEBI:157692"/>
    </reaction>
    <physiologicalReaction direction="left-to-right" evidence="11">
        <dbReference type="Rhea" id="RHEA:65757"/>
    </physiologicalReaction>
</comment>
<evidence type="ECO:0000256" key="3">
    <source>
        <dbReference type="ARBA" id="ARBA00009406"/>
    </source>
</evidence>
<comment type="pathway">
    <text evidence="2">Cofactor biosynthesis; thiamine diphosphate biosynthesis.</text>
</comment>
<sequence>MTSSLFSAIWRRRLAVRVTAALLCAAGVGALPQVVHAQTTRVRFTLDWRVDGPGAIALLTEGKGYFKQENLDVSIDAGAGSGAAVQRIASGTHDIGFADISSVVEYLASNPAGEKLQAVYVLLERAPSTIFVMKKSGIDTPAALAGRKLAAPVFDAGRKAWPLFAKANRIDPASVTWLNVDPAIRETLMARGEVDGITGFFYTSLLNLEARGIKASDITYFRYADYGVNLYGNVVVASQRMIKENPQAVAAFVRALNRGIKDTVKDPKEGIRYVQKREGIIDPAVEERRLRFFLDNFLATPAVRSAGLGGVDKARLRTNIVQIVDAYGLKRYVSAEDVFNEAFLPAEAERKL</sequence>
<evidence type="ECO:0000259" key="13">
    <source>
        <dbReference type="Pfam" id="PF09084"/>
    </source>
</evidence>
<comment type="subunit">
    <text evidence="4">Homodimer.</text>
</comment>
<keyword evidence="12" id="KW-0732">Signal</keyword>
<dbReference type="InterPro" id="IPR015168">
    <property type="entry name" value="SsuA/THI5"/>
</dbReference>
<evidence type="ECO:0000256" key="1">
    <source>
        <dbReference type="ARBA" id="ARBA00003469"/>
    </source>
</evidence>
<gene>
    <name evidence="14" type="ORF">FHW18_000599</name>
</gene>
<comment type="function">
    <text evidence="1">Responsible for the formation of the pyrimidine heterocycle in the thiamine biosynthesis pathway. Catalyzes the formation of hydroxymethylpyrimidine phosphate (HMP-P) from histidine and pyridoxal phosphate (PLP). The protein uses PLP and the active site histidine to form HMP-P, generating an inactive enzyme. The enzyme can only undergo a single turnover, which suggests it is a suicide enzyme.</text>
</comment>
<evidence type="ECO:0000256" key="5">
    <source>
        <dbReference type="ARBA" id="ARBA00022679"/>
    </source>
</evidence>
<keyword evidence="9" id="KW-0408">Iron</keyword>
<dbReference type="SUPFAM" id="SSF53850">
    <property type="entry name" value="Periplasmic binding protein-like II"/>
    <property type="match status" value="1"/>
</dbReference>
<evidence type="ECO:0000256" key="7">
    <source>
        <dbReference type="ARBA" id="ARBA00022898"/>
    </source>
</evidence>
<evidence type="ECO:0000313" key="15">
    <source>
        <dbReference type="Proteomes" id="UP000542125"/>
    </source>
</evidence>
<proteinExistence type="inferred from homology"/>
<dbReference type="Proteomes" id="UP000542125">
    <property type="component" value="Unassembled WGS sequence"/>
</dbReference>
<comment type="similarity">
    <text evidence="3">Belongs to the NMT1/THI5 family.</text>
</comment>
<comment type="caution">
    <text evidence="14">The sequence shown here is derived from an EMBL/GenBank/DDBJ whole genome shotgun (WGS) entry which is preliminary data.</text>
</comment>
<dbReference type="Gene3D" id="3.40.190.10">
    <property type="entry name" value="Periplasmic binding protein-like II"/>
    <property type="match status" value="2"/>
</dbReference>
<evidence type="ECO:0000256" key="11">
    <source>
        <dbReference type="ARBA" id="ARBA00048179"/>
    </source>
</evidence>
<evidence type="ECO:0000256" key="4">
    <source>
        <dbReference type="ARBA" id="ARBA00011738"/>
    </source>
</evidence>
<evidence type="ECO:0000256" key="9">
    <source>
        <dbReference type="ARBA" id="ARBA00023004"/>
    </source>
</evidence>
<protein>
    <recommendedName>
        <fullName evidence="10">Thiamine pyrimidine synthase</fullName>
    </recommendedName>
</protein>
<dbReference type="GO" id="GO:0009228">
    <property type="term" value="P:thiamine biosynthetic process"/>
    <property type="evidence" value="ECO:0007669"/>
    <property type="project" value="UniProtKB-KW"/>
</dbReference>
<evidence type="ECO:0000256" key="6">
    <source>
        <dbReference type="ARBA" id="ARBA00022723"/>
    </source>
</evidence>
<evidence type="ECO:0000313" key="14">
    <source>
        <dbReference type="EMBL" id="NYE81328.1"/>
    </source>
</evidence>
<keyword evidence="5" id="KW-0808">Transferase</keyword>
<feature type="chain" id="PRO_5030755579" description="Thiamine pyrimidine synthase" evidence="12">
    <location>
        <begin position="38"/>
        <end position="352"/>
    </location>
</feature>
<name>A0A7Y9LLQ3_9BURK</name>
<dbReference type="Pfam" id="PF09084">
    <property type="entry name" value="NMT1"/>
    <property type="match status" value="1"/>
</dbReference>
<reference evidence="14 15" key="1">
    <citation type="submission" date="2020-07" db="EMBL/GenBank/DDBJ databases">
        <title>Genomic Encyclopedia of Type Strains, Phase IV (KMG-V): Genome sequencing to study the core and pangenomes of soil and plant-associated prokaryotes.</title>
        <authorList>
            <person name="Whitman W."/>
        </authorList>
    </citation>
    <scope>NUCLEOTIDE SEQUENCE [LARGE SCALE GENOMIC DNA]</scope>
    <source>
        <strain evidence="14 15">SAS40</strain>
    </source>
</reference>
<feature type="signal peptide" evidence="12">
    <location>
        <begin position="1"/>
        <end position="37"/>
    </location>
</feature>